<dbReference type="PANTHER" id="PTHR39476">
    <property type="entry name" value="NADH:UBIQUINONE OXIDOREDUCTASE 6.6KD SUBUNIT"/>
    <property type="match status" value="1"/>
</dbReference>
<keyword evidence="3" id="KW-1185">Reference proteome</keyword>
<dbReference type="EMBL" id="KN846957">
    <property type="protein sequence ID" value="KIW70185.1"/>
    <property type="molecule type" value="Genomic_DNA"/>
</dbReference>
<dbReference type="HOGENOM" id="CLU_183941_2_0_1"/>
<protein>
    <recommendedName>
        <fullName evidence="4">NADH-ubiquinone oxidoreductase B15 subunit</fullName>
    </recommendedName>
</protein>
<dbReference type="STRING" id="5601.A0A0D2FUH7"/>
<evidence type="ECO:0000313" key="2">
    <source>
        <dbReference type="EMBL" id="KIW70185.1"/>
    </source>
</evidence>
<reference evidence="2 3" key="1">
    <citation type="submission" date="2015-01" db="EMBL/GenBank/DDBJ databases">
        <title>The Genome Sequence of Capronia semiimmersa CBS27337.</title>
        <authorList>
            <consortium name="The Broad Institute Genomics Platform"/>
            <person name="Cuomo C."/>
            <person name="de Hoog S."/>
            <person name="Gorbushina A."/>
            <person name="Stielow B."/>
            <person name="Teixiera M."/>
            <person name="Abouelleil A."/>
            <person name="Chapman S.B."/>
            <person name="Priest M."/>
            <person name="Young S.K."/>
            <person name="Wortman J."/>
            <person name="Nusbaum C."/>
            <person name="Birren B."/>
        </authorList>
    </citation>
    <scope>NUCLEOTIDE SEQUENCE [LARGE SCALE GENOMIC DNA]</scope>
    <source>
        <strain evidence="2 3">CBS 27337</strain>
    </source>
</reference>
<evidence type="ECO:0000313" key="3">
    <source>
        <dbReference type="Proteomes" id="UP000054266"/>
    </source>
</evidence>
<proteinExistence type="predicted"/>
<keyword evidence="1" id="KW-0472">Membrane</keyword>
<organism evidence="2 3">
    <name type="scientific">Phialophora macrospora</name>
    <dbReference type="NCBI Taxonomy" id="1851006"/>
    <lineage>
        <taxon>Eukaryota</taxon>
        <taxon>Fungi</taxon>
        <taxon>Dikarya</taxon>
        <taxon>Ascomycota</taxon>
        <taxon>Pezizomycotina</taxon>
        <taxon>Eurotiomycetes</taxon>
        <taxon>Chaetothyriomycetidae</taxon>
        <taxon>Chaetothyriales</taxon>
        <taxon>Herpotrichiellaceae</taxon>
        <taxon>Phialophora</taxon>
    </lineage>
</organism>
<dbReference type="Proteomes" id="UP000054266">
    <property type="component" value="Unassembled WGS sequence"/>
</dbReference>
<feature type="transmembrane region" description="Helical" evidence="1">
    <location>
        <begin position="34"/>
        <end position="53"/>
    </location>
</feature>
<evidence type="ECO:0008006" key="4">
    <source>
        <dbReference type="Google" id="ProtNLM"/>
    </source>
</evidence>
<keyword evidence="1" id="KW-1133">Transmembrane helix</keyword>
<sequence>MAGPSPLRHDPALEKMYQLNKERWRYFRWTPRTAFISFMYAIFVPSVVGYAFAKTDGKWDMRAKLRGDTISEF</sequence>
<name>A0A0D2FUH7_9EURO</name>
<evidence type="ECO:0000256" key="1">
    <source>
        <dbReference type="SAM" id="Phobius"/>
    </source>
</evidence>
<dbReference type="AlphaFoldDB" id="A0A0D2FUH7"/>
<accession>A0A0D2FUH7</accession>
<keyword evidence="1" id="KW-0812">Transmembrane</keyword>
<dbReference type="PANTHER" id="PTHR39476:SF1">
    <property type="entry name" value="NADH DEHYDROGENASE [UBIQUINONE] 1 BETA SUBCOMPLEX SUBUNIT 4"/>
    <property type="match status" value="1"/>
</dbReference>
<gene>
    <name evidence="2" type="ORF">PV04_02477</name>
</gene>